<feature type="region of interest" description="Disordered" evidence="1">
    <location>
        <begin position="1"/>
        <end position="27"/>
    </location>
</feature>
<name>A0A5E7WFI9_PSEFL</name>
<reference evidence="2 3" key="1">
    <citation type="submission" date="2019-09" db="EMBL/GenBank/DDBJ databases">
        <authorList>
            <person name="Chandra G."/>
            <person name="Truman W A."/>
        </authorList>
    </citation>
    <scope>NUCLEOTIDE SEQUENCE [LARGE SCALE GENOMIC DNA]</scope>
    <source>
        <strain evidence="2">PS943</strain>
    </source>
</reference>
<dbReference type="EMBL" id="CABVJH010000006">
    <property type="protein sequence ID" value="VVQ34099.1"/>
    <property type="molecule type" value="Genomic_DNA"/>
</dbReference>
<organism evidence="2 3">
    <name type="scientific">Pseudomonas fluorescens</name>
    <dbReference type="NCBI Taxonomy" id="294"/>
    <lineage>
        <taxon>Bacteria</taxon>
        <taxon>Pseudomonadati</taxon>
        <taxon>Pseudomonadota</taxon>
        <taxon>Gammaproteobacteria</taxon>
        <taxon>Pseudomonadales</taxon>
        <taxon>Pseudomonadaceae</taxon>
        <taxon>Pseudomonas</taxon>
    </lineage>
</organism>
<feature type="compositionally biased region" description="Polar residues" evidence="1">
    <location>
        <begin position="1"/>
        <end position="10"/>
    </location>
</feature>
<dbReference type="AlphaFoldDB" id="A0A5E7WFI9"/>
<proteinExistence type="predicted"/>
<gene>
    <name evidence="2" type="ORF">PS943_03708</name>
</gene>
<evidence type="ECO:0000313" key="3">
    <source>
        <dbReference type="Proteomes" id="UP000325645"/>
    </source>
</evidence>
<evidence type="ECO:0000256" key="1">
    <source>
        <dbReference type="SAM" id="MobiDB-lite"/>
    </source>
</evidence>
<accession>A0A5E7WFI9</accession>
<sequence length="64" mass="7020">MLMVFGSNNTRRSDKSPGLRGAGHGTDKPLLEVVEDKGYEAAQSVIYRLFHGQIAPVEGHVIRL</sequence>
<evidence type="ECO:0000313" key="2">
    <source>
        <dbReference type="EMBL" id="VVQ34099.1"/>
    </source>
</evidence>
<protein>
    <submittedName>
        <fullName evidence="2">Uncharacterized protein</fullName>
    </submittedName>
</protein>
<dbReference type="Proteomes" id="UP000325645">
    <property type="component" value="Unassembled WGS sequence"/>
</dbReference>